<proteinExistence type="predicted"/>
<accession>A0A1X6PDP6</accession>
<gene>
    <name evidence="2" type="ORF">BU14_0093s0062</name>
</gene>
<dbReference type="Proteomes" id="UP000218209">
    <property type="component" value="Unassembled WGS sequence"/>
</dbReference>
<sequence>MARSYLLDSLSTIASTLLLTSDPDPTVAAGARSEVRRWWSHAFGLPPNAGTGPLRRPDRTRRRAGSAGVPGLGDGTRWSSSSSLASSLRGGGGAGGRELSLTGGGSVRRARSRSPASRPRGHVRTGSVVVTRGHRRAPSTGMAATAAAAAAAAAAPAAPAASPSWRSKPRNKVFYDLNGTPVSPPADMKPLGHRRKPSLGATAAAAAAAAAAGGHRRKPSLGATAAAAAAAAAAGGHRRKPSLGATAAAAAAAAAAGAAAAGGGDRSPPPSEPPVSPVSPQARGASAAPLAGMQRVTSRSRLFLEQATAAGRVPDAARPAGWADRARGDGGKLGRAEGGRLGRGGGSGRLGEDLATRGRAASDARPRGGSLKELRHLFANPELYGCGAAADDTQTLLLRGGGR</sequence>
<feature type="region of interest" description="Disordered" evidence="1">
    <location>
        <begin position="158"/>
        <end position="200"/>
    </location>
</feature>
<name>A0A1X6PDP6_PORUM</name>
<dbReference type="EMBL" id="KV918800">
    <property type="protein sequence ID" value="OSX79019.1"/>
    <property type="molecule type" value="Genomic_DNA"/>
</dbReference>
<feature type="region of interest" description="Disordered" evidence="1">
    <location>
        <begin position="260"/>
        <end position="292"/>
    </location>
</feature>
<protein>
    <submittedName>
        <fullName evidence="2">Uncharacterized protein</fullName>
    </submittedName>
</protein>
<evidence type="ECO:0000313" key="2">
    <source>
        <dbReference type="EMBL" id="OSX79019.1"/>
    </source>
</evidence>
<evidence type="ECO:0000313" key="3">
    <source>
        <dbReference type="Proteomes" id="UP000218209"/>
    </source>
</evidence>
<organism evidence="2 3">
    <name type="scientific">Porphyra umbilicalis</name>
    <name type="common">Purple laver</name>
    <name type="synonym">Red alga</name>
    <dbReference type="NCBI Taxonomy" id="2786"/>
    <lineage>
        <taxon>Eukaryota</taxon>
        <taxon>Rhodophyta</taxon>
        <taxon>Bangiophyceae</taxon>
        <taxon>Bangiales</taxon>
        <taxon>Bangiaceae</taxon>
        <taxon>Porphyra</taxon>
    </lineage>
</organism>
<feature type="compositionally biased region" description="Low complexity" evidence="1">
    <location>
        <begin position="314"/>
        <end position="323"/>
    </location>
</feature>
<reference evidence="2 3" key="1">
    <citation type="submission" date="2017-03" db="EMBL/GenBank/DDBJ databases">
        <title>WGS assembly of Porphyra umbilicalis.</title>
        <authorList>
            <person name="Brawley S.H."/>
            <person name="Blouin N.A."/>
            <person name="Ficko-Blean E."/>
            <person name="Wheeler G.L."/>
            <person name="Lohr M."/>
            <person name="Goodson H.V."/>
            <person name="Jenkins J.W."/>
            <person name="Blaby-Haas C.E."/>
            <person name="Helliwell K.E."/>
            <person name="Chan C."/>
            <person name="Marriage T."/>
            <person name="Bhattacharya D."/>
            <person name="Klein A.S."/>
            <person name="Badis Y."/>
            <person name="Brodie J."/>
            <person name="Cao Y."/>
            <person name="Collen J."/>
            <person name="Dittami S.M."/>
            <person name="Gachon C.M."/>
            <person name="Green B.R."/>
            <person name="Karpowicz S."/>
            <person name="Kim J.W."/>
            <person name="Kudahl U."/>
            <person name="Lin S."/>
            <person name="Michel G."/>
            <person name="Mittag M."/>
            <person name="Olson B.J."/>
            <person name="Pangilinan J."/>
            <person name="Peng Y."/>
            <person name="Qiu H."/>
            <person name="Shu S."/>
            <person name="Singer J.T."/>
            <person name="Smith A.G."/>
            <person name="Sprecher B.N."/>
            <person name="Wagner V."/>
            <person name="Wang W."/>
            <person name="Wang Z.-Y."/>
            <person name="Yan J."/>
            <person name="Yarish C."/>
            <person name="Zoeuner-Riek S."/>
            <person name="Zhuang Y."/>
            <person name="Zou Y."/>
            <person name="Lindquist E.A."/>
            <person name="Grimwood J."/>
            <person name="Barry K."/>
            <person name="Rokhsar D.S."/>
            <person name="Schmutz J."/>
            <person name="Stiller J.W."/>
            <person name="Grossman A.R."/>
            <person name="Prochnik S.E."/>
        </authorList>
    </citation>
    <scope>NUCLEOTIDE SEQUENCE [LARGE SCALE GENOMIC DNA]</scope>
    <source>
        <strain evidence="2">4086291</strain>
    </source>
</reference>
<feature type="compositionally biased region" description="Gly residues" evidence="1">
    <location>
        <begin position="89"/>
        <end position="106"/>
    </location>
</feature>
<feature type="compositionally biased region" description="Low complexity" evidence="1">
    <location>
        <begin position="79"/>
        <end position="88"/>
    </location>
</feature>
<feature type="compositionally biased region" description="Basic and acidic residues" evidence="1">
    <location>
        <begin position="350"/>
        <end position="369"/>
    </location>
</feature>
<feature type="compositionally biased region" description="Basic and acidic residues" evidence="1">
    <location>
        <begin position="324"/>
        <end position="340"/>
    </location>
</feature>
<keyword evidence="3" id="KW-1185">Reference proteome</keyword>
<feature type="compositionally biased region" description="Pro residues" evidence="1">
    <location>
        <begin position="267"/>
        <end position="277"/>
    </location>
</feature>
<feature type="region of interest" description="Disordered" evidence="1">
    <location>
        <begin position="308"/>
        <end position="369"/>
    </location>
</feature>
<evidence type="ECO:0000256" key="1">
    <source>
        <dbReference type="SAM" id="MobiDB-lite"/>
    </source>
</evidence>
<dbReference type="AlphaFoldDB" id="A0A1X6PDP6"/>
<feature type="region of interest" description="Disordered" evidence="1">
    <location>
        <begin position="46"/>
        <end position="143"/>
    </location>
</feature>